<comment type="caution">
    <text evidence="1">The sequence shown here is derived from an EMBL/GenBank/DDBJ whole genome shotgun (WGS) entry which is preliminary data.</text>
</comment>
<dbReference type="EMBL" id="JYNV01000304">
    <property type="protein sequence ID" value="KZM19054.1"/>
    <property type="molecule type" value="Genomic_DNA"/>
</dbReference>
<dbReference type="Pfam" id="PF00004">
    <property type="entry name" value="AAA"/>
    <property type="match status" value="1"/>
</dbReference>
<dbReference type="SUPFAM" id="SSF52540">
    <property type="entry name" value="P-loop containing nucleoside triphosphate hydrolases"/>
    <property type="match status" value="1"/>
</dbReference>
<dbReference type="InterPro" id="IPR003959">
    <property type="entry name" value="ATPase_AAA_core"/>
</dbReference>
<sequence>MPAARSRLAATQGHSASIFSSFEAHCNAEPVDTKTTTLNLLRNAYKDYHVTEVDAERASLFEFTATDMALLMLDSEDEHFNATRDWQAAGEGNEKKMDPVKLTDDFRFARTSSMTCKASPITKMYAEFAVPWKRGVILHGVPGNGKTVSVKALMASLYGRSHPIPSLYVQSFKTICQTQQYAIRQIFQKARSVAPGLLIFEDSDSFVGDDIHSYFLNEVDGLKGINMSERGVAAG</sequence>
<dbReference type="STRING" id="5454.A0A162WIN2"/>
<evidence type="ECO:0000313" key="2">
    <source>
        <dbReference type="Proteomes" id="UP000076837"/>
    </source>
</evidence>
<reference evidence="1 2" key="1">
    <citation type="journal article" date="2016" name="Sci. Rep.">
        <title>Draft genome sequencing and secretome analysis of fungal phytopathogen Ascochyta rabiei provides insight into the necrotrophic effector repertoire.</title>
        <authorList>
            <person name="Verma S."/>
            <person name="Gazara R.K."/>
            <person name="Nizam S."/>
            <person name="Parween S."/>
            <person name="Chattopadhyay D."/>
            <person name="Verma P.K."/>
        </authorList>
    </citation>
    <scope>NUCLEOTIDE SEQUENCE [LARGE SCALE GENOMIC DNA]</scope>
    <source>
        <strain evidence="1 2">ArDII</strain>
    </source>
</reference>
<dbReference type="GO" id="GO:0016887">
    <property type="term" value="F:ATP hydrolysis activity"/>
    <property type="evidence" value="ECO:0007669"/>
    <property type="project" value="InterPro"/>
</dbReference>
<accession>A0A162WIN2</accession>
<protein>
    <submittedName>
        <fullName evidence="1">ATP binding</fullName>
    </submittedName>
</protein>
<organism evidence="1 2">
    <name type="scientific">Didymella rabiei</name>
    <name type="common">Chickpea ascochyta blight fungus</name>
    <name type="synonym">Mycosphaerella rabiei</name>
    <dbReference type="NCBI Taxonomy" id="5454"/>
    <lineage>
        <taxon>Eukaryota</taxon>
        <taxon>Fungi</taxon>
        <taxon>Dikarya</taxon>
        <taxon>Ascomycota</taxon>
        <taxon>Pezizomycotina</taxon>
        <taxon>Dothideomycetes</taxon>
        <taxon>Pleosporomycetidae</taxon>
        <taxon>Pleosporales</taxon>
        <taxon>Pleosporineae</taxon>
        <taxon>Didymellaceae</taxon>
        <taxon>Ascochyta</taxon>
    </lineage>
</organism>
<dbReference type="InterPro" id="IPR027417">
    <property type="entry name" value="P-loop_NTPase"/>
</dbReference>
<dbReference type="Proteomes" id="UP000076837">
    <property type="component" value="Unassembled WGS sequence"/>
</dbReference>
<gene>
    <name evidence="1" type="ORF">ST47_g9808</name>
</gene>
<dbReference type="OrthoDB" id="2115716at2759"/>
<keyword evidence="2" id="KW-1185">Reference proteome</keyword>
<evidence type="ECO:0000313" key="1">
    <source>
        <dbReference type="EMBL" id="KZM19054.1"/>
    </source>
</evidence>
<dbReference type="Gene3D" id="3.40.50.300">
    <property type="entry name" value="P-loop containing nucleotide triphosphate hydrolases"/>
    <property type="match status" value="1"/>
</dbReference>
<dbReference type="GO" id="GO:0005524">
    <property type="term" value="F:ATP binding"/>
    <property type="evidence" value="ECO:0007669"/>
    <property type="project" value="InterPro"/>
</dbReference>
<dbReference type="AlphaFoldDB" id="A0A162WIN2"/>
<proteinExistence type="predicted"/>
<name>A0A162WIN2_DIDRA</name>